<evidence type="ECO:0000313" key="4">
    <source>
        <dbReference type="Proteomes" id="UP000050326"/>
    </source>
</evidence>
<dbReference type="InterPro" id="IPR036866">
    <property type="entry name" value="RibonucZ/Hydroxyglut_hydro"/>
</dbReference>
<dbReference type="OrthoDB" id="9805728at2"/>
<sequence length="251" mass="28270">MKLQLIRNATMGIEYNKHLFLTDPYFAEKLSMPTYAGKSKNPLVDLPFSTEKIMEGVEIILLSHVHSDHFDQTAQAVIPKEFPLLCQPDDETRLNGKGFLNVNPIYDKCDWKGISINRVYGRHGTGEVLEEMGPSSGYLLKAKGEPTVFWAGDTVLCDEVKSFLIENKPDIIIVHACGAEWGNHVKIVMDEYQTEELLNLLPQSIVIAVHMESVDHATVSRNRLCKYAKEKGMDKNKLLIPQDGEVIDITI</sequence>
<dbReference type="Gene3D" id="3.60.15.10">
    <property type="entry name" value="Ribonuclease Z/Hydroxyacylglutathione hydrolase-like"/>
    <property type="match status" value="1"/>
</dbReference>
<feature type="domain" description="Metallo-beta-lactamase" evidence="2">
    <location>
        <begin position="20"/>
        <end position="211"/>
    </location>
</feature>
<dbReference type="RefSeq" id="WP_054875463.1">
    <property type="nucleotide sequence ID" value="NZ_LKET01000032.1"/>
</dbReference>
<dbReference type="Pfam" id="PF12706">
    <property type="entry name" value="Lactamase_B_2"/>
    <property type="match status" value="1"/>
</dbReference>
<accession>A0A0P8W6G1</accession>
<organism evidence="3 4">
    <name type="scientific">Oxobacter pfennigii</name>
    <dbReference type="NCBI Taxonomy" id="36849"/>
    <lineage>
        <taxon>Bacteria</taxon>
        <taxon>Bacillati</taxon>
        <taxon>Bacillota</taxon>
        <taxon>Clostridia</taxon>
        <taxon>Eubacteriales</taxon>
        <taxon>Clostridiaceae</taxon>
        <taxon>Oxobacter</taxon>
    </lineage>
</organism>
<gene>
    <name evidence="3" type="ORF">OXPF_24490</name>
</gene>
<dbReference type="EMBL" id="LKET01000032">
    <property type="protein sequence ID" value="KPU44281.1"/>
    <property type="molecule type" value="Genomic_DNA"/>
</dbReference>
<evidence type="ECO:0000259" key="2">
    <source>
        <dbReference type="Pfam" id="PF12706"/>
    </source>
</evidence>
<dbReference type="SUPFAM" id="SSF56281">
    <property type="entry name" value="Metallo-hydrolase/oxidoreductase"/>
    <property type="match status" value="1"/>
</dbReference>
<evidence type="ECO:0000313" key="3">
    <source>
        <dbReference type="EMBL" id="KPU44281.1"/>
    </source>
</evidence>
<protein>
    <submittedName>
        <fullName evidence="3">Metal-dependent hydrolase</fullName>
    </submittedName>
</protein>
<name>A0A0P8W6G1_9CLOT</name>
<dbReference type="InterPro" id="IPR001279">
    <property type="entry name" value="Metallo-B-lactamas"/>
</dbReference>
<keyword evidence="4" id="KW-1185">Reference proteome</keyword>
<dbReference type="STRING" id="36849.OXPF_24490"/>
<dbReference type="GO" id="GO:0016787">
    <property type="term" value="F:hydrolase activity"/>
    <property type="evidence" value="ECO:0007669"/>
    <property type="project" value="UniProtKB-KW"/>
</dbReference>
<comment type="caution">
    <text evidence="3">The sequence shown here is derived from an EMBL/GenBank/DDBJ whole genome shotgun (WGS) entry which is preliminary data.</text>
</comment>
<evidence type="ECO:0000256" key="1">
    <source>
        <dbReference type="ARBA" id="ARBA00022801"/>
    </source>
</evidence>
<proteinExistence type="predicted"/>
<dbReference type="PANTHER" id="PTHR43546:SF9">
    <property type="entry name" value="L-ASCORBATE-6-PHOSPHATE LACTONASE ULAG-RELATED"/>
    <property type="match status" value="1"/>
</dbReference>
<keyword evidence="1 3" id="KW-0378">Hydrolase</keyword>
<dbReference type="AlphaFoldDB" id="A0A0P8W6G1"/>
<dbReference type="Proteomes" id="UP000050326">
    <property type="component" value="Unassembled WGS sequence"/>
</dbReference>
<dbReference type="InterPro" id="IPR050114">
    <property type="entry name" value="UPF0173_UPF0282_UlaG_hydrolase"/>
</dbReference>
<dbReference type="PANTHER" id="PTHR43546">
    <property type="entry name" value="UPF0173 METAL-DEPENDENT HYDROLASE MJ1163-RELATED"/>
    <property type="match status" value="1"/>
</dbReference>
<reference evidence="3 4" key="1">
    <citation type="submission" date="2015-09" db="EMBL/GenBank/DDBJ databases">
        <title>Genome sequence of Oxobacter pfennigii DSM 3222.</title>
        <authorList>
            <person name="Poehlein A."/>
            <person name="Bengelsdorf F.R."/>
            <person name="Schiel-Bengelsdorf B."/>
            <person name="Duerre P."/>
            <person name="Daniel R."/>
        </authorList>
    </citation>
    <scope>NUCLEOTIDE SEQUENCE [LARGE SCALE GENOMIC DNA]</scope>
    <source>
        <strain evidence="3 4">DSM 3222</strain>
    </source>
</reference>